<dbReference type="InterPro" id="IPR020946">
    <property type="entry name" value="Flavin_mOase-like"/>
</dbReference>
<organism evidence="8 9">
    <name type="scientific">Aspergillus fumigatus</name>
    <name type="common">Neosartorya fumigata</name>
    <dbReference type="NCBI Taxonomy" id="746128"/>
    <lineage>
        <taxon>Eukaryota</taxon>
        <taxon>Fungi</taxon>
        <taxon>Dikarya</taxon>
        <taxon>Ascomycota</taxon>
        <taxon>Pezizomycotina</taxon>
        <taxon>Eurotiomycetes</taxon>
        <taxon>Eurotiomycetidae</taxon>
        <taxon>Eurotiales</taxon>
        <taxon>Aspergillaceae</taxon>
        <taxon>Aspergillus</taxon>
        <taxon>Aspergillus subgen. Fumigati</taxon>
    </lineage>
</organism>
<dbReference type="EMBL" id="JAIBSC010000042">
    <property type="protein sequence ID" value="KAH1905269.1"/>
    <property type="molecule type" value="Genomic_DNA"/>
</dbReference>
<keyword evidence="4" id="KW-0274">FAD</keyword>
<evidence type="ECO:0000256" key="4">
    <source>
        <dbReference type="ARBA" id="ARBA00022827"/>
    </source>
</evidence>
<protein>
    <recommendedName>
        <fullName evidence="10">Flavin dependent monooxygenase</fullName>
    </recommendedName>
</protein>
<dbReference type="SUPFAM" id="SSF51905">
    <property type="entry name" value="FAD/NAD(P)-binding domain"/>
    <property type="match status" value="2"/>
</dbReference>
<evidence type="ECO:0000256" key="2">
    <source>
        <dbReference type="ARBA" id="ARBA00009183"/>
    </source>
</evidence>
<comment type="caution">
    <text evidence="8">The sequence shown here is derived from an EMBL/GenBank/DDBJ whole genome shotgun (WGS) entry which is preliminary data.</text>
</comment>
<evidence type="ECO:0000256" key="7">
    <source>
        <dbReference type="ARBA" id="ARBA00023033"/>
    </source>
</evidence>
<keyword evidence="3" id="KW-0285">Flavoprotein</keyword>
<comment type="similarity">
    <text evidence="2">Belongs to the FMO family.</text>
</comment>
<dbReference type="InterPro" id="IPR050346">
    <property type="entry name" value="FMO-like"/>
</dbReference>
<dbReference type="PIRSF" id="PIRSF000332">
    <property type="entry name" value="FMO"/>
    <property type="match status" value="1"/>
</dbReference>
<evidence type="ECO:0000313" key="8">
    <source>
        <dbReference type="EMBL" id="KAH1905269.1"/>
    </source>
</evidence>
<reference evidence="8" key="1">
    <citation type="submission" date="2021-08" db="EMBL/GenBank/DDBJ databases">
        <title>Global Aspergillus fumigatus from environmental and clinical sources.</title>
        <authorList>
            <person name="Barber A."/>
            <person name="Sae-Ong T."/>
        </authorList>
    </citation>
    <scope>NUCLEOTIDE SEQUENCE</scope>
    <source>
        <strain evidence="8">NRZ-2016-071</strain>
    </source>
</reference>
<dbReference type="GO" id="GO:0071949">
    <property type="term" value="F:FAD binding"/>
    <property type="evidence" value="ECO:0007669"/>
    <property type="project" value="EnsemblFungi"/>
</dbReference>
<comment type="cofactor">
    <cofactor evidence="1">
        <name>FAD</name>
        <dbReference type="ChEBI" id="CHEBI:57692"/>
    </cofactor>
</comment>
<proteinExistence type="inferred from homology"/>
<dbReference type="InterPro" id="IPR000960">
    <property type="entry name" value="Flavin_mOase"/>
</dbReference>
<sequence length="496" mass="56858">MTISLPVRRIAVIGAGPCGLSAVKYENFRYRDSYLLAEKCFDKIDVFEQRGSVGGVWNYTPAALKASLVTQVPQLNPDGPIEEPIWYRFGETEETRQLTFTSPIYSTLDTNIPKELMAYSDKPFPADCQALPRHSTVKKYLEEYAEDVKDLIQFETQVLDVRPEGQTNKAWALTTRNLRTGAKETHIYDAVVVASGHFDVPYLPDIKGIEPWNKKYPGVISHSKYFDSPEQFRDKRVIVVGSSASAIDIGAQIDRVSKGKVLVSQRTESSLMPFIPSDKSYFPEIVEFLPSESHRRAVRFADGRVEMDIDAIVFCTGYLYSFPFLSSLDPPVIGDGRRTLNTYQHLFYIYNPTLVFPVLPQRVIPFPLSENQAAVYARVWSGRLTLPSIAEMKQWEESTVATKGDSTKFHLMHFPLDADYMNFLHDWADMAETRQGLANNGYGKQCNYWGMKQRWMRQKFPEIRRAFVEKGEERYNIKSIAELGFDFDEDWKQRQD</sequence>
<keyword evidence="5" id="KW-0521">NADP</keyword>
<evidence type="ECO:0000256" key="6">
    <source>
        <dbReference type="ARBA" id="ARBA00023002"/>
    </source>
</evidence>
<dbReference type="AlphaFoldDB" id="A0A9P8STR1"/>
<name>A0A9P8STR1_ASPFM</name>
<evidence type="ECO:0000313" key="9">
    <source>
        <dbReference type="Proteomes" id="UP000813423"/>
    </source>
</evidence>
<evidence type="ECO:0000256" key="5">
    <source>
        <dbReference type="ARBA" id="ARBA00022857"/>
    </source>
</evidence>
<dbReference type="PANTHER" id="PTHR23023">
    <property type="entry name" value="DIMETHYLANILINE MONOOXYGENASE"/>
    <property type="match status" value="1"/>
</dbReference>
<evidence type="ECO:0000256" key="3">
    <source>
        <dbReference type="ARBA" id="ARBA00022630"/>
    </source>
</evidence>
<evidence type="ECO:0008006" key="10">
    <source>
        <dbReference type="Google" id="ProtNLM"/>
    </source>
</evidence>
<gene>
    <name evidence="8" type="ORF">KXV57_006044</name>
</gene>
<dbReference type="Gene3D" id="3.50.50.60">
    <property type="entry name" value="FAD/NAD(P)-binding domain"/>
    <property type="match status" value="2"/>
</dbReference>
<dbReference type="FunFam" id="3.50.50.60:FF:000138">
    <property type="entry name" value="Flavin-containing monooxygenase"/>
    <property type="match status" value="1"/>
</dbReference>
<dbReference type="InterPro" id="IPR036188">
    <property type="entry name" value="FAD/NAD-bd_sf"/>
</dbReference>
<keyword evidence="6" id="KW-0560">Oxidoreductase</keyword>
<evidence type="ECO:0000256" key="1">
    <source>
        <dbReference type="ARBA" id="ARBA00001974"/>
    </source>
</evidence>
<keyword evidence="7" id="KW-0503">Monooxygenase</keyword>
<accession>A0A9P8STR1</accession>
<dbReference type="Proteomes" id="UP000813423">
    <property type="component" value="Unassembled WGS sequence"/>
</dbReference>
<dbReference type="Pfam" id="PF00743">
    <property type="entry name" value="FMO-like"/>
    <property type="match status" value="2"/>
</dbReference>
<dbReference type="GO" id="GO:0050661">
    <property type="term" value="F:NADP binding"/>
    <property type="evidence" value="ECO:0007669"/>
    <property type="project" value="InterPro"/>
</dbReference>
<dbReference type="GO" id="GO:0004499">
    <property type="term" value="F:N,N-dimethylaniline monooxygenase activity"/>
    <property type="evidence" value="ECO:0007669"/>
    <property type="project" value="EnsemblFungi"/>
</dbReference>